<protein>
    <submittedName>
        <fullName evidence="1">Uncharacterized protein</fullName>
    </submittedName>
</protein>
<accession>A0A0A9FMG9</accession>
<evidence type="ECO:0000313" key="1">
    <source>
        <dbReference type="EMBL" id="JAE11341.1"/>
    </source>
</evidence>
<name>A0A0A9FMG9_ARUDO</name>
<reference evidence="1" key="2">
    <citation type="journal article" date="2015" name="Data Brief">
        <title>Shoot transcriptome of the giant reed, Arundo donax.</title>
        <authorList>
            <person name="Barrero R.A."/>
            <person name="Guerrero F.D."/>
            <person name="Moolhuijzen P."/>
            <person name="Goolsby J.A."/>
            <person name="Tidwell J."/>
            <person name="Bellgard S.E."/>
            <person name="Bellgard M.I."/>
        </authorList>
    </citation>
    <scope>NUCLEOTIDE SEQUENCE</scope>
    <source>
        <tissue evidence="1">Shoot tissue taken approximately 20 cm above the soil surface</tissue>
    </source>
</reference>
<organism evidence="1">
    <name type="scientific">Arundo donax</name>
    <name type="common">Giant reed</name>
    <name type="synonym">Donax arundinaceus</name>
    <dbReference type="NCBI Taxonomy" id="35708"/>
    <lineage>
        <taxon>Eukaryota</taxon>
        <taxon>Viridiplantae</taxon>
        <taxon>Streptophyta</taxon>
        <taxon>Embryophyta</taxon>
        <taxon>Tracheophyta</taxon>
        <taxon>Spermatophyta</taxon>
        <taxon>Magnoliopsida</taxon>
        <taxon>Liliopsida</taxon>
        <taxon>Poales</taxon>
        <taxon>Poaceae</taxon>
        <taxon>PACMAD clade</taxon>
        <taxon>Arundinoideae</taxon>
        <taxon>Arundineae</taxon>
        <taxon>Arundo</taxon>
    </lineage>
</organism>
<proteinExistence type="predicted"/>
<sequence length="15" mass="1751">MFCISSLCTRAWDMS</sequence>
<reference evidence="1" key="1">
    <citation type="submission" date="2014-09" db="EMBL/GenBank/DDBJ databases">
        <authorList>
            <person name="Magalhaes I.L.F."/>
            <person name="Oliveira U."/>
            <person name="Santos F.R."/>
            <person name="Vidigal T.H.D.A."/>
            <person name="Brescovit A.D."/>
            <person name="Santos A.J."/>
        </authorList>
    </citation>
    <scope>NUCLEOTIDE SEQUENCE</scope>
    <source>
        <tissue evidence="1">Shoot tissue taken approximately 20 cm above the soil surface</tissue>
    </source>
</reference>
<dbReference type="EMBL" id="GBRH01186555">
    <property type="protein sequence ID" value="JAE11341.1"/>
    <property type="molecule type" value="Transcribed_RNA"/>
</dbReference>